<dbReference type="Pfam" id="PF01765">
    <property type="entry name" value="RRF"/>
    <property type="match status" value="1"/>
</dbReference>
<keyword evidence="7" id="KW-1185">Reference proteome</keyword>
<feature type="domain" description="Ribosome recycling factor" evidence="5">
    <location>
        <begin position="102"/>
        <end position="262"/>
    </location>
</feature>
<dbReference type="Proteomes" id="UP000310158">
    <property type="component" value="Unassembled WGS sequence"/>
</dbReference>
<dbReference type="Gene3D" id="3.30.1360.40">
    <property type="match status" value="1"/>
</dbReference>
<dbReference type="InterPro" id="IPR002661">
    <property type="entry name" value="Ribosome_recyc_fac"/>
</dbReference>
<keyword evidence="2" id="KW-0648">Protein biosynthesis</keyword>
<dbReference type="GO" id="GO:0005739">
    <property type="term" value="C:mitochondrion"/>
    <property type="evidence" value="ECO:0007669"/>
    <property type="project" value="TreeGrafter"/>
</dbReference>
<evidence type="ECO:0000313" key="6">
    <source>
        <dbReference type="EMBL" id="THH13298.1"/>
    </source>
</evidence>
<evidence type="ECO:0000256" key="4">
    <source>
        <dbReference type="SAM" id="MobiDB-lite"/>
    </source>
</evidence>
<dbReference type="AlphaFoldDB" id="A0A4S4LP41"/>
<dbReference type="PANTHER" id="PTHR20982:SF3">
    <property type="entry name" value="MITOCHONDRIAL RIBOSOME RECYCLING FACTOR PSEUDO 1"/>
    <property type="match status" value="1"/>
</dbReference>
<dbReference type="OrthoDB" id="407355at2759"/>
<protein>
    <recommendedName>
        <fullName evidence="5">Ribosome recycling factor domain-containing protein</fullName>
    </recommendedName>
</protein>
<name>A0A4S4LP41_9AGAM</name>
<dbReference type="EMBL" id="SGPL01000367">
    <property type="protein sequence ID" value="THH13298.1"/>
    <property type="molecule type" value="Genomic_DNA"/>
</dbReference>
<comment type="caution">
    <text evidence="6">The sequence shown here is derived from an EMBL/GenBank/DDBJ whole genome shotgun (WGS) entry which is preliminary data.</text>
</comment>
<feature type="compositionally biased region" description="Polar residues" evidence="4">
    <location>
        <begin position="67"/>
        <end position="76"/>
    </location>
</feature>
<dbReference type="SUPFAM" id="SSF55194">
    <property type="entry name" value="Ribosome recycling factor, RRF"/>
    <property type="match status" value="1"/>
</dbReference>
<proteinExistence type="inferred from homology"/>
<dbReference type="GO" id="GO:0006412">
    <property type="term" value="P:translation"/>
    <property type="evidence" value="ECO:0007669"/>
    <property type="project" value="UniProtKB-KW"/>
</dbReference>
<feature type="region of interest" description="Disordered" evidence="4">
    <location>
        <begin position="41"/>
        <end position="83"/>
    </location>
</feature>
<comment type="similarity">
    <text evidence="1">Belongs to the RRF family.</text>
</comment>
<organism evidence="6 7">
    <name type="scientific">Bondarzewia mesenterica</name>
    <dbReference type="NCBI Taxonomy" id="1095465"/>
    <lineage>
        <taxon>Eukaryota</taxon>
        <taxon>Fungi</taxon>
        <taxon>Dikarya</taxon>
        <taxon>Basidiomycota</taxon>
        <taxon>Agaricomycotina</taxon>
        <taxon>Agaricomycetes</taxon>
        <taxon>Russulales</taxon>
        <taxon>Bondarzewiaceae</taxon>
        <taxon>Bondarzewia</taxon>
    </lineage>
</organism>
<gene>
    <name evidence="6" type="ORF">EW146_g6909</name>
</gene>
<dbReference type="InterPro" id="IPR023584">
    <property type="entry name" value="Ribosome_recyc_fac_dom"/>
</dbReference>
<evidence type="ECO:0000313" key="7">
    <source>
        <dbReference type="Proteomes" id="UP000310158"/>
    </source>
</evidence>
<comment type="function">
    <text evidence="3">Necessary for protein synthesis in mitochondria. Functions as a ribosome recycling factor in mitochondria.</text>
</comment>
<sequence>MSIVRQCLCVSLPRSPLRIPLCLTSPSRLLLLNSTIRTYASKSKNRDQADSSSSKRGPVATDFLVPGSQQTLSNPAAQAEHERASAKMSAAVEWFRRETSQMEARASGRVTPQLLSPVRVSLPGGEGEGVRLEEVATVGVRDGSMLIVTVFDAEVNAGSLATTLKHVESAIYEAKLPHIVPQRADERTIKIPIPKPTVESRLALYNSAARQAEEMRTQVRKHHQASMKKGKYTKHSVELQEFQKLLDRNIGEIDTILAQLKKSTGAR</sequence>
<reference evidence="6 7" key="1">
    <citation type="submission" date="2019-02" db="EMBL/GenBank/DDBJ databases">
        <title>Genome sequencing of the rare red list fungi Bondarzewia mesenterica.</title>
        <authorList>
            <person name="Buettner E."/>
            <person name="Kellner H."/>
        </authorList>
    </citation>
    <scope>NUCLEOTIDE SEQUENCE [LARGE SCALE GENOMIC DNA]</scope>
    <source>
        <strain evidence="6 7">DSM 108281</strain>
    </source>
</reference>
<accession>A0A4S4LP41</accession>
<dbReference type="Gene3D" id="1.10.132.20">
    <property type="entry name" value="Ribosome-recycling factor"/>
    <property type="match status" value="1"/>
</dbReference>
<evidence type="ECO:0000256" key="3">
    <source>
        <dbReference type="ARBA" id="ARBA00024909"/>
    </source>
</evidence>
<dbReference type="PANTHER" id="PTHR20982">
    <property type="entry name" value="RIBOSOME RECYCLING FACTOR"/>
    <property type="match status" value="1"/>
</dbReference>
<dbReference type="GO" id="GO:0043023">
    <property type="term" value="F:ribosomal large subunit binding"/>
    <property type="evidence" value="ECO:0007669"/>
    <property type="project" value="TreeGrafter"/>
</dbReference>
<evidence type="ECO:0000256" key="2">
    <source>
        <dbReference type="ARBA" id="ARBA00022917"/>
    </source>
</evidence>
<evidence type="ECO:0000256" key="1">
    <source>
        <dbReference type="ARBA" id="ARBA00005912"/>
    </source>
</evidence>
<dbReference type="InterPro" id="IPR036191">
    <property type="entry name" value="RRF_sf"/>
</dbReference>
<evidence type="ECO:0000259" key="5">
    <source>
        <dbReference type="Pfam" id="PF01765"/>
    </source>
</evidence>